<keyword evidence="1" id="KW-0732">Signal</keyword>
<keyword evidence="3" id="KW-1185">Reference proteome</keyword>
<gene>
    <name evidence="2" type="ORF">GCM10010468_37860</name>
</gene>
<evidence type="ECO:0000256" key="1">
    <source>
        <dbReference type="SAM" id="SignalP"/>
    </source>
</evidence>
<feature type="signal peptide" evidence="1">
    <location>
        <begin position="1"/>
        <end position="29"/>
    </location>
</feature>
<dbReference type="Proteomes" id="UP001501237">
    <property type="component" value="Unassembled WGS sequence"/>
</dbReference>
<organism evidence="2 3">
    <name type="scientific">Actinocorallia longicatena</name>
    <dbReference type="NCBI Taxonomy" id="111803"/>
    <lineage>
        <taxon>Bacteria</taxon>
        <taxon>Bacillati</taxon>
        <taxon>Actinomycetota</taxon>
        <taxon>Actinomycetes</taxon>
        <taxon>Streptosporangiales</taxon>
        <taxon>Thermomonosporaceae</taxon>
        <taxon>Actinocorallia</taxon>
    </lineage>
</organism>
<evidence type="ECO:0008006" key="4">
    <source>
        <dbReference type="Google" id="ProtNLM"/>
    </source>
</evidence>
<feature type="chain" id="PRO_5045588923" description="Peptidase MA superfamily protein" evidence="1">
    <location>
        <begin position="30"/>
        <end position="390"/>
    </location>
</feature>
<evidence type="ECO:0000313" key="2">
    <source>
        <dbReference type="EMBL" id="GAA3216044.1"/>
    </source>
</evidence>
<dbReference type="RefSeq" id="WP_344829798.1">
    <property type="nucleotide sequence ID" value="NZ_BAAAUV010000008.1"/>
</dbReference>
<comment type="caution">
    <text evidence="2">The sequence shown here is derived from an EMBL/GenBank/DDBJ whole genome shotgun (WGS) entry which is preliminary data.</text>
</comment>
<name>A0ABP6QGR5_9ACTN</name>
<dbReference type="PROSITE" id="PS51318">
    <property type="entry name" value="TAT"/>
    <property type="match status" value="1"/>
</dbReference>
<dbReference type="EMBL" id="BAAAUV010000008">
    <property type="protein sequence ID" value="GAA3216044.1"/>
    <property type="molecule type" value="Genomic_DNA"/>
</dbReference>
<protein>
    <recommendedName>
        <fullName evidence="4">Peptidase MA superfamily protein</fullName>
    </recommendedName>
</protein>
<proteinExistence type="predicted"/>
<accession>A0ABP6QGR5</accession>
<evidence type="ECO:0000313" key="3">
    <source>
        <dbReference type="Proteomes" id="UP001501237"/>
    </source>
</evidence>
<dbReference type="InterPro" id="IPR006311">
    <property type="entry name" value="TAT_signal"/>
</dbReference>
<sequence>MAANPPGHSAFSRRRLLAAAAVLAVAACAAERPRPAAAPAADPAALDALLARRSRAVLGRDKAAFLATIAPDSVGFLAREEERFDALSAIPFASWRESVTASSGDLVTLSLTYRLRGFDTADAVHTAYLRHRGGLITGDGGERHDDPEIWTSGRVRSVTGRHSLVLGEGPLGEIAAQLDRSVPLVSAVVGGGWARRAVALVPADAERASVLAGGQDLSEIVALAAAPANTGGTPGPSRLLISPEVWRRVNALGRRVVLTHELTHVALNAAADTTTPMWLVEGFADYVGYRGTGTPVREAAKELAASVAKGYRPSALPAREAFASGFPRLSQSYQEAWLACRLIAAEHGEAALLRLYREAGRVPEGDAVKKVLGITDLTARWRAYVLSQLS</sequence>
<reference evidence="3" key="1">
    <citation type="journal article" date="2019" name="Int. J. Syst. Evol. Microbiol.">
        <title>The Global Catalogue of Microorganisms (GCM) 10K type strain sequencing project: providing services to taxonomists for standard genome sequencing and annotation.</title>
        <authorList>
            <consortium name="The Broad Institute Genomics Platform"/>
            <consortium name="The Broad Institute Genome Sequencing Center for Infectious Disease"/>
            <person name="Wu L."/>
            <person name="Ma J."/>
        </authorList>
    </citation>
    <scope>NUCLEOTIDE SEQUENCE [LARGE SCALE GENOMIC DNA]</scope>
    <source>
        <strain evidence="3">JCM 9377</strain>
    </source>
</reference>